<evidence type="ECO:0000313" key="3">
    <source>
        <dbReference type="EMBL" id="MEK7952068.1"/>
    </source>
</evidence>
<dbReference type="Gene3D" id="2.120.10.30">
    <property type="entry name" value="TolB, C-terminal domain"/>
    <property type="match status" value="1"/>
</dbReference>
<gene>
    <name evidence="3" type="ORF">WKV53_16260</name>
</gene>
<dbReference type="EMBL" id="JBBUKT010000006">
    <property type="protein sequence ID" value="MEK7952068.1"/>
    <property type="molecule type" value="Genomic_DNA"/>
</dbReference>
<dbReference type="Proteomes" id="UP001371305">
    <property type="component" value="Unassembled WGS sequence"/>
</dbReference>
<feature type="chain" id="PRO_5045766493" evidence="1">
    <location>
        <begin position="22"/>
        <end position="387"/>
    </location>
</feature>
<keyword evidence="4" id="KW-1185">Reference proteome</keyword>
<evidence type="ECO:0000256" key="1">
    <source>
        <dbReference type="SAM" id="SignalP"/>
    </source>
</evidence>
<keyword evidence="1" id="KW-0732">Signal</keyword>
<feature type="signal peptide" evidence="1">
    <location>
        <begin position="1"/>
        <end position="21"/>
    </location>
</feature>
<proteinExistence type="predicted"/>
<dbReference type="Pfam" id="PF07995">
    <property type="entry name" value="GSDH"/>
    <property type="match status" value="1"/>
</dbReference>
<dbReference type="SUPFAM" id="SSF50952">
    <property type="entry name" value="Soluble quinoprotein glucose dehydrogenase"/>
    <property type="match status" value="1"/>
</dbReference>
<dbReference type="PANTHER" id="PTHR19328:SF75">
    <property type="entry name" value="ALDOSE SUGAR DEHYDROGENASE YLII"/>
    <property type="match status" value="1"/>
</dbReference>
<name>A0ABU9AX17_9BACT</name>
<protein>
    <submittedName>
        <fullName evidence="3">PQQ-dependent sugar dehydrogenase</fullName>
    </submittedName>
</protein>
<sequence>MKRSLLPFALALLSLPLSVRAGDDKKPVLPGFKYEEIHSGNGMTAMDFDSEGRLFVCEKWGRVLVFQPKGKGDFEKPEVFADFHEQVNPEGESGLLGIALDPGFAKNHYLYVFYTAQAEQRLVRLTADKDFKAAVPGQELVLLDGLPRTMTNHKAGDIHFHPSDPKAIFLILGDDTKRELSPDLDYYNGKLLRLDTSNGKGLKDNPFYDGKPDSIRSRVWAKGFRNPFRFAFVPGRPADAVYVSENGDGTDRIARVQRGGDGGWGTDGDKGLLKPEDPHTSVLYTTKPCMTSIAIAPKGPFAPDGPVLYAQNWFTKDLMRWKLAGKDLAEMAAIPSDDGKAFLAEHQTVHATFGPDGALYLTQTYYSESKGGNFKLSRIVAAGAGRN</sequence>
<organism evidence="3 4">
    <name type="scientific">Luteolibacter soli</name>
    <dbReference type="NCBI Taxonomy" id="3135280"/>
    <lineage>
        <taxon>Bacteria</taxon>
        <taxon>Pseudomonadati</taxon>
        <taxon>Verrucomicrobiota</taxon>
        <taxon>Verrucomicrobiia</taxon>
        <taxon>Verrucomicrobiales</taxon>
        <taxon>Verrucomicrobiaceae</taxon>
        <taxon>Luteolibacter</taxon>
    </lineage>
</organism>
<reference evidence="3 4" key="1">
    <citation type="submission" date="2024-04" db="EMBL/GenBank/DDBJ databases">
        <title>Luteolibacter sp. isolated from soil.</title>
        <authorList>
            <person name="An J."/>
        </authorList>
    </citation>
    <scope>NUCLEOTIDE SEQUENCE [LARGE SCALE GENOMIC DNA]</scope>
    <source>
        <strain evidence="3 4">Y139</strain>
    </source>
</reference>
<comment type="caution">
    <text evidence="3">The sequence shown here is derived from an EMBL/GenBank/DDBJ whole genome shotgun (WGS) entry which is preliminary data.</text>
</comment>
<dbReference type="InterPro" id="IPR012938">
    <property type="entry name" value="Glc/Sorbosone_DH"/>
</dbReference>
<dbReference type="PANTHER" id="PTHR19328">
    <property type="entry name" value="HEDGEHOG-INTERACTING PROTEIN"/>
    <property type="match status" value="1"/>
</dbReference>
<dbReference type="RefSeq" id="WP_341405826.1">
    <property type="nucleotide sequence ID" value="NZ_JBBUKT010000006.1"/>
</dbReference>
<feature type="domain" description="Glucose/Sorbosone dehydrogenase" evidence="2">
    <location>
        <begin position="45"/>
        <end position="362"/>
    </location>
</feature>
<accession>A0ABU9AX17</accession>
<evidence type="ECO:0000259" key="2">
    <source>
        <dbReference type="Pfam" id="PF07995"/>
    </source>
</evidence>
<dbReference type="InterPro" id="IPR011042">
    <property type="entry name" value="6-blade_b-propeller_TolB-like"/>
</dbReference>
<evidence type="ECO:0000313" key="4">
    <source>
        <dbReference type="Proteomes" id="UP001371305"/>
    </source>
</evidence>
<dbReference type="InterPro" id="IPR011041">
    <property type="entry name" value="Quinoprot_gluc/sorb_DH_b-prop"/>
</dbReference>